<reference evidence="2 3" key="1">
    <citation type="journal article" date="2021" name="Elife">
        <title>Chloroplast acquisition without the gene transfer in kleptoplastic sea slugs, Plakobranchus ocellatus.</title>
        <authorList>
            <person name="Maeda T."/>
            <person name="Takahashi S."/>
            <person name="Yoshida T."/>
            <person name="Shimamura S."/>
            <person name="Takaki Y."/>
            <person name="Nagai Y."/>
            <person name="Toyoda A."/>
            <person name="Suzuki Y."/>
            <person name="Arimoto A."/>
            <person name="Ishii H."/>
            <person name="Satoh N."/>
            <person name="Nishiyama T."/>
            <person name="Hasebe M."/>
            <person name="Maruyama T."/>
            <person name="Minagawa J."/>
            <person name="Obokata J."/>
            <person name="Shigenobu S."/>
        </authorList>
    </citation>
    <scope>NUCLEOTIDE SEQUENCE [LARGE SCALE GENOMIC DNA]</scope>
</reference>
<accession>A0AAV4F9B4</accession>
<feature type="domain" description="BCD1 alpha/beta" evidence="1">
    <location>
        <begin position="2"/>
        <end position="43"/>
    </location>
</feature>
<gene>
    <name evidence="2" type="ORF">ElyMa_003767800</name>
</gene>
<organism evidence="2 3">
    <name type="scientific">Elysia marginata</name>
    <dbReference type="NCBI Taxonomy" id="1093978"/>
    <lineage>
        <taxon>Eukaryota</taxon>
        <taxon>Metazoa</taxon>
        <taxon>Spiralia</taxon>
        <taxon>Lophotrochozoa</taxon>
        <taxon>Mollusca</taxon>
        <taxon>Gastropoda</taxon>
        <taxon>Heterobranchia</taxon>
        <taxon>Euthyneura</taxon>
        <taxon>Panpulmonata</taxon>
        <taxon>Sacoglossa</taxon>
        <taxon>Placobranchoidea</taxon>
        <taxon>Plakobranchidae</taxon>
        <taxon>Elysia</taxon>
    </lineage>
</organism>
<dbReference type="Pfam" id="PF25790">
    <property type="entry name" value="BCD1"/>
    <property type="match status" value="1"/>
</dbReference>
<evidence type="ECO:0000313" key="2">
    <source>
        <dbReference type="EMBL" id="GFR69812.1"/>
    </source>
</evidence>
<protein>
    <recommendedName>
        <fullName evidence="1">BCD1 alpha/beta domain-containing protein</fullName>
    </recommendedName>
</protein>
<dbReference type="AlphaFoldDB" id="A0AAV4F9B4"/>
<sequence>MPANRPRYIALKHNQTLGQNLNGMCLIEYPTIVVVPSSDQQAQEKYKLLCKEDMVEMDRSSARHMIKFHPELNPTNDIERELLNLNSSIYKGSLGKETEEPQH</sequence>
<dbReference type="EMBL" id="BMAT01007723">
    <property type="protein sequence ID" value="GFR69812.1"/>
    <property type="molecule type" value="Genomic_DNA"/>
</dbReference>
<keyword evidence="3" id="KW-1185">Reference proteome</keyword>
<comment type="caution">
    <text evidence="2">The sequence shown here is derived from an EMBL/GenBank/DDBJ whole genome shotgun (WGS) entry which is preliminary data.</text>
</comment>
<evidence type="ECO:0000259" key="1">
    <source>
        <dbReference type="Pfam" id="PF25790"/>
    </source>
</evidence>
<dbReference type="Proteomes" id="UP000762676">
    <property type="component" value="Unassembled WGS sequence"/>
</dbReference>
<proteinExistence type="predicted"/>
<dbReference type="InterPro" id="IPR057721">
    <property type="entry name" value="BCD1_alpha/beta"/>
</dbReference>
<evidence type="ECO:0000313" key="3">
    <source>
        <dbReference type="Proteomes" id="UP000762676"/>
    </source>
</evidence>
<name>A0AAV4F9B4_9GAST</name>